<sequence>MGAPHRARKGVVSVPEETLSVT</sequence>
<evidence type="ECO:0000256" key="1">
    <source>
        <dbReference type="SAM" id="MobiDB-lite"/>
    </source>
</evidence>
<dbReference type="EMBL" id="LT985188">
    <property type="protein sequence ID" value="SPD85247.1"/>
    <property type="molecule type" value="Genomic_DNA"/>
</dbReference>
<evidence type="ECO:0000313" key="2">
    <source>
        <dbReference type="EMBL" id="SPD85247.1"/>
    </source>
</evidence>
<dbReference type="KEGG" id="mgg:MPLG2_0211"/>
<reference evidence="2 3" key="1">
    <citation type="submission" date="2018-02" db="EMBL/GenBank/DDBJ databases">
        <authorList>
            <person name="Cohen D.B."/>
            <person name="Kent A.D."/>
        </authorList>
    </citation>
    <scope>NUCLEOTIDE SEQUENCE [LARGE SCALE GENOMIC DNA]</scope>
    <source>
        <strain evidence="2">1</strain>
    </source>
</reference>
<dbReference type="AlphaFoldDB" id="A0A2N9JAQ0"/>
<organism evidence="2 3">
    <name type="scientific">Micropruina glycogenica</name>
    <dbReference type="NCBI Taxonomy" id="75385"/>
    <lineage>
        <taxon>Bacteria</taxon>
        <taxon>Bacillati</taxon>
        <taxon>Actinomycetota</taxon>
        <taxon>Actinomycetes</taxon>
        <taxon>Propionibacteriales</taxon>
        <taxon>Nocardioidaceae</taxon>
        <taxon>Micropruina</taxon>
    </lineage>
</organism>
<dbReference type="Proteomes" id="UP000238164">
    <property type="component" value="Chromosome 1"/>
</dbReference>
<keyword evidence="3" id="KW-1185">Reference proteome</keyword>
<name>A0A2N9JAQ0_9ACTN</name>
<protein>
    <submittedName>
        <fullName evidence="2">Uncharacterized protein</fullName>
    </submittedName>
</protein>
<gene>
    <name evidence="2" type="ORF">MPLG2_0211</name>
</gene>
<proteinExistence type="predicted"/>
<accession>A0A2N9JAQ0</accession>
<evidence type="ECO:0000313" key="3">
    <source>
        <dbReference type="Proteomes" id="UP000238164"/>
    </source>
</evidence>
<feature type="region of interest" description="Disordered" evidence="1">
    <location>
        <begin position="1"/>
        <end position="22"/>
    </location>
</feature>